<proteinExistence type="predicted"/>
<comment type="caution">
    <text evidence="8">The sequence shown here is derived from an EMBL/GenBank/DDBJ whole genome shotgun (WGS) entry which is preliminary data.</text>
</comment>
<evidence type="ECO:0000259" key="7">
    <source>
        <dbReference type="PROSITE" id="PS50089"/>
    </source>
</evidence>
<dbReference type="GO" id="GO:0008270">
    <property type="term" value="F:zinc ion binding"/>
    <property type="evidence" value="ECO:0007669"/>
    <property type="project" value="UniProtKB-KW"/>
</dbReference>
<evidence type="ECO:0000256" key="4">
    <source>
        <dbReference type="PROSITE-ProRule" id="PRU00175"/>
    </source>
</evidence>
<evidence type="ECO:0000256" key="3">
    <source>
        <dbReference type="ARBA" id="ARBA00022833"/>
    </source>
</evidence>
<feature type="domain" description="RING-type" evidence="7">
    <location>
        <begin position="263"/>
        <end position="305"/>
    </location>
</feature>
<dbReference type="PANTHER" id="PTHR46717">
    <property type="entry name" value="E3 UBIQUITIN-PROTEIN LIGASE RNF180"/>
    <property type="match status" value="1"/>
</dbReference>
<dbReference type="EMBL" id="JBJQND010000012">
    <property type="protein sequence ID" value="KAL3860778.1"/>
    <property type="molecule type" value="Genomic_DNA"/>
</dbReference>
<protein>
    <recommendedName>
        <fullName evidence="7">RING-type domain-containing protein</fullName>
    </recommendedName>
</protein>
<dbReference type="CDD" id="cd16554">
    <property type="entry name" value="RING-HC_RNF180"/>
    <property type="match status" value="1"/>
</dbReference>
<organism evidence="8 9">
    <name type="scientific">Sinanodonta woodiana</name>
    <name type="common">Chinese pond mussel</name>
    <name type="synonym">Anodonta woodiana</name>
    <dbReference type="NCBI Taxonomy" id="1069815"/>
    <lineage>
        <taxon>Eukaryota</taxon>
        <taxon>Metazoa</taxon>
        <taxon>Spiralia</taxon>
        <taxon>Lophotrochozoa</taxon>
        <taxon>Mollusca</taxon>
        <taxon>Bivalvia</taxon>
        <taxon>Autobranchia</taxon>
        <taxon>Heteroconchia</taxon>
        <taxon>Palaeoheterodonta</taxon>
        <taxon>Unionida</taxon>
        <taxon>Unionoidea</taxon>
        <taxon>Unionidae</taxon>
        <taxon>Unioninae</taxon>
        <taxon>Sinanodonta</taxon>
    </lineage>
</organism>
<evidence type="ECO:0000313" key="8">
    <source>
        <dbReference type="EMBL" id="KAL3860778.1"/>
    </source>
</evidence>
<evidence type="ECO:0000256" key="5">
    <source>
        <dbReference type="SAM" id="MobiDB-lite"/>
    </source>
</evidence>
<dbReference type="InterPro" id="IPR018957">
    <property type="entry name" value="Znf_C3HC4_RING-type"/>
</dbReference>
<dbReference type="SMART" id="SM00184">
    <property type="entry name" value="RING"/>
    <property type="match status" value="1"/>
</dbReference>
<dbReference type="InterPro" id="IPR013083">
    <property type="entry name" value="Znf_RING/FYVE/PHD"/>
</dbReference>
<keyword evidence="1" id="KW-0479">Metal-binding</keyword>
<dbReference type="PANTHER" id="PTHR46717:SF1">
    <property type="entry name" value="E3 UBIQUITIN-PROTEIN LIGASE RNF180"/>
    <property type="match status" value="1"/>
</dbReference>
<dbReference type="SUPFAM" id="SSF57850">
    <property type="entry name" value="RING/U-box"/>
    <property type="match status" value="1"/>
</dbReference>
<sequence>MEMEAVSDTVLSQQSFITEVKNSFDFEDNLIKSICHDFCCDESTSSDFYMAARHVTKVHENHMFCCDENTCKVFMLIHAETRETSDQTSASLSLHHVTDVTSVRSGHQMNVTSVRSGHQMDDVTSVRSGLEMYDVTSVRSGHQIDDVTSVRSRDQMDVTSLRSGHQMDDVTSVRSGHQIDDVTPVRSGHQMEDASENHIAKAAHKSKHKKTKKMKQKEKLAKLMQKYKPPEGKCRNTSRYAESFQELLRPRGFDSEMGNPLTCPVCLELYFRPHLCYPCQHIFCEPCLRKLTTVSAEYVPCPLCRNVIQSCSHDKDLDQRLKVDYPDIYQERAMIEKLCKSRYKQLPLTYPHPLSRRLLQTIIQGHQARRWIIDRLLGLVHSSLAYLLPLGFGFTMSFLLFLYNGKMETESQVEFANTCFLVMVLGLILAYIIHKSHLLRFATLNG</sequence>
<dbReference type="InterPro" id="IPR017907">
    <property type="entry name" value="Znf_RING_CS"/>
</dbReference>
<dbReference type="AlphaFoldDB" id="A0ABD3VI95"/>
<keyword evidence="2 4" id="KW-0863">Zinc-finger</keyword>
<dbReference type="Proteomes" id="UP001634394">
    <property type="component" value="Unassembled WGS sequence"/>
</dbReference>
<keyword evidence="9" id="KW-1185">Reference proteome</keyword>
<dbReference type="Pfam" id="PF00097">
    <property type="entry name" value="zf-C3HC4"/>
    <property type="match status" value="1"/>
</dbReference>
<name>A0ABD3VI95_SINWO</name>
<keyword evidence="3" id="KW-0862">Zinc</keyword>
<dbReference type="PROSITE" id="PS00518">
    <property type="entry name" value="ZF_RING_1"/>
    <property type="match status" value="1"/>
</dbReference>
<dbReference type="PROSITE" id="PS50089">
    <property type="entry name" value="ZF_RING_2"/>
    <property type="match status" value="1"/>
</dbReference>
<accession>A0ABD3VI95</accession>
<feature type="compositionally biased region" description="Basic residues" evidence="5">
    <location>
        <begin position="201"/>
        <end position="216"/>
    </location>
</feature>
<gene>
    <name evidence="8" type="ORF">ACJMK2_010849</name>
</gene>
<dbReference type="Gene3D" id="3.30.40.10">
    <property type="entry name" value="Zinc/RING finger domain, C3HC4 (zinc finger)"/>
    <property type="match status" value="1"/>
</dbReference>
<evidence type="ECO:0000256" key="2">
    <source>
        <dbReference type="ARBA" id="ARBA00022771"/>
    </source>
</evidence>
<reference evidence="8 9" key="1">
    <citation type="submission" date="2024-11" db="EMBL/GenBank/DDBJ databases">
        <title>Chromosome-level genome assembly of the freshwater bivalve Anodonta woodiana.</title>
        <authorList>
            <person name="Chen X."/>
        </authorList>
    </citation>
    <scope>NUCLEOTIDE SEQUENCE [LARGE SCALE GENOMIC DNA]</scope>
    <source>
        <strain evidence="8">MN2024</strain>
        <tissue evidence="8">Gills</tissue>
    </source>
</reference>
<evidence type="ECO:0000256" key="1">
    <source>
        <dbReference type="ARBA" id="ARBA00022723"/>
    </source>
</evidence>
<keyword evidence="6" id="KW-1133">Transmembrane helix</keyword>
<evidence type="ECO:0000256" key="6">
    <source>
        <dbReference type="SAM" id="Phobius"/>
    </source>
</evidence>
<dbReference type="InterPro" id="IPR033263">
    <property type="entry name" value="RNF180"/>
</dbReference>
<feature type="transmembrane region" description="Helical" evidence="6">
    <location>
        <begin position="376"/>
        <end position="403"/>
    </location>
</feature>
<keyword evidence="6" id="KW-0472">Membrane</keyword>
<keyword evidence="6" id="KW-0812">Transmembrane</keyword>
<evidence type="ECO:0000313" key="9">
    <source>
        <dbReference type="Proteomes" id="UP001634394"/>
    </source>
</evidence>
<dbReference type="InterPro" id="IPR001841">
    <property type="entry name" value="Znf_RING"/>
</dbReference>
<feature type="region of interest" description="Disordered" evidence="5">
    <location>
        <begin position="192"/>
        <end position="216"/>
    </location>
</feature>
<feature type="transmembrane region" description="Helical" evidence="6">
    <location>
        <begin position="415"/>
        <end position="433"/>
    </location>
</feature>